<dbReference type="EMBL" id="CAKKLH010000112">
    <property type="protein sequence ID" value="CAH0103477.1"/>
    <property type="molecule type" value="Genomic_DNA"/>
</dbReference>
<feature type="region of interest" description="Disordered" evidence="1">
    <location>
        <begin position="323"/>
        <end position="349"/>
    </location>
</feature>
<feature type="compositionally biased region" description="Basic and acidic residues" evidence="1">
    <location>
        <begin position="323"/>
        <end position="332"/>
    </location>
</feature>
<gene>
    <name evidence="2" type="ORF">DGAL_LOCUS6051</name>
</gene>
<protein>
    <recommendedName>
        <fullName evidence="4">MULE transposase domain-containing protein</fullName>
    </recommendedName>
</protein>
<evidence type="ECO:0000313" key="2">
    <source>
        <dbReference type="EMBL" id="CAH0103477.1"/>
    </source>
</evidence>
<dbReference type="OrthoDB" id="5791190at2759"/>
<evidence type="ECO:0000313" key="3">
    <source>
        <dbReference type="Proteomes" id="UP000789390"/>
    </source>
</evidence>
<name>A0A8J2RUW3_9CRUS</name>
<comment type="caution">
    <text evidence="2">The sequence shown here is derived from an EMBL/GenBank/DDBJ whole genome shotgun (WGS) entry which is preliminary data.</text>
</comment>
<feature type="region of interest" description="Disordered" evidence="1">
    <location>
        <begin position="541"/>
        <end position="562"/>
    </location>
</feature>
<dbReference type="Proteomes" id="UP000789390">
    <property type="component" value="Unassembled WGS sequence"/>
</dbReference>
<proteinExistence type="predicted"/>
<keyword evidence="3" id="KW-1185">Reference proteome</keyword>
<dbReference type="AlphaFoldDB" id="A0A8J2RUW3"/>
<reference evidence="2" key="1">
    <citation type="submission" date="2021-11" db="EMBL/GenBank/DDBJ databases">
        <authorList>
            <person name="Schell T."/>
        </authorList>
    </citation>
    <scope>NUCLEOTIDE SEQUENCE</scope>
    <source>
        <strain evidence="2">M5</strain>
    </source>
</reference>
<accession>A0A8J2RUW3</accession>
<evidence type="ECO:0008006" key="4">
    <source>
        <dbReference type="Google" id="ProtNLM"/>
    </source>
</evidence>
<organism evidence="2 3">
    <name type="scientific">Daphnia galeata</name>
    <dbReference type="NCBI Taxonomy" id="27404"/>
    <lineage>
        <taxon>Eukaryota</taxon>
        <taxon>Metazoa</taxon>
        <taxon>Ecdysozoa</taxon>
        <taxon>Arthropoda</taxon>
        <taxon>Crustacea</taxon>
        <taxon>Branchiopoda</taxon>
        <taxon>Diplostraca</taxon>
        <taxon>Cladocera</taxon>
        <taxon>Anomopoda</taxon>
        <taxon>Daphniidae</taxon>
        <taxon>Daphnia</taxon>
    </lineage>
</organism>
<evidence type="ECO:0000256" key="1">
    <source>
        <dbReference type="SAM" id="MobiDB-lite"/>
    </source>
</evidence>
<sequence>MAKKIQRYETQMQLFDPKSNLAILSEVPIRPKIGFQYIFKWEDKLKRQEWRVDGFRWRQYSTVTFKYGDVDCKRYYFKLQVGPGNKFKTDFTRHAIECPLYENKILIWYQGDDSLAVDAALKDAKDSEKDGKAPQRFETQMQLFQPEANLPILNEVPLRPKGGFKYIFKWEIPLKRQDWRVDGYRWRQNTMNRFSYHGVDSKRYYFKLQVGHGDEFSMEFTKNAIECPLHENQVLVWYQGDETVARDFAHGNSKDPEKEYHRTAPSVLKKIQMETETEKLPLQVYSDLLTDCSNRARHMIDAPRDVKQVQNARKFIRRAERSINDSPKEKKQIRNTPKVQRKIPSKAERSSHDVADAIYTLYSCETDAKDSEKDGKAPQRFETQMQLFQPEANLPILNEVPLRPKGGFKYIFKWEIPLKRQDWRVDGHGDEFSMEFTKNAIECPLHENQVLVWYQGDETVARDFAHGNSKDPEKEYHRTAPSVLKKIQMETETEKLPLQVYSDLLTDCSNRARHMIDAPRDVKQVQNARKFIRRAERSINDSPKEKKQIRNTPKVQRKIPSKVERSSHDVADAIYNLYSCETDFVSDLQIAPYLLIICFDKNTVSEFRKFIKRDDLTTQCLTYDTTFAIGELYLSVLTFRQPEFEDNPVIPLMYMIYERDVPEVHNTFFMRFAEAVPEFSTPQRMIITSNEEVAITNAIAKHCPDVPRLRCWQHALQNIKLKLQIFNITERQKVHQYESDFIRLLNQDSAGKYKSLLAQMYLKRWKKEFSDYFDMAIDPDMNRMGAWALRPFGISLQTATSSESFSGIMKRLSETNLQWNKSSVDLLASSLLKITDFFNVRVARSRYRLADYAYTLKASLNDFYGESDCDLSEAMTVEQLMDTIKNVTNRNGIQGRIMNNPPFKKMINTQSPDLRCFRFKGGRRTNASTFTARRYAPQRIDSSMEGICILESNSVDEADNSSIAVEHVILVDEAELDQDTVMYICH</sequence>